<evidence type="ECO:0000256" key="2">
    <source>
        <dbReference type="SAM" id="SignalP"/>
    </source>
</evidence>
<evidence type="ECO:0008006" key="5">
    <source>
        <dbReference type="Google" id="ProtNLM"/>
    </source>
</evidence>
<sequence length="119" mass="13202">MKSLSTALLSGIALSLVIAAGAHAQSTGPDFSNLDANGSGEIEFDEFHHEHSDGDEPPAEQTDAEHDGFGYDTGDFDALEGRDLDQTLFERYDADNSRGLDRDEYQEYQDNVTRRLRDF</sequence>
<accession>A0A1H1Q4S8</accession>
<dbReference type="SUPFAM" id="SSF47473">
    <property type="entry name" value="EF-hand"/>
    <property type="match status" value="1"/>
</dbReference>
<feature type="signal peptide" evidence="2">
    <location>
        <begin position="1"/>
        <end position="24"/>
    </location>
</feature>
<dbReference type="Proteomes" id="UP000243207">
    <property type="component" value="Chromosome I"/>
</dbReference>
<keyword evidence="2" id="KW-0732">Signal</keyword>
<feature type="region of interest" description="Disordered" evidence="1">
    <location>
        <begin position="30"/>
        <end position="76"/>
    </location>
</feature>
<proteinExistence type="predicted"/>
<organism evidence="3 4">
    <name type="scientific">Halopseudomonas xinjiangensis</name>
    <dbReference type="NCBI Taxonomy" id="487184"/>
    <lineage>
        <taxon>Bacteria</taxon>
        <taxon>Pseudomonadati</taxon>
        <taxon>Pseudomonadota</taxon>
        <taxon>Gammaproteobacteria</taxon>
        <taxon>Pseudomonadales</taxon>
        <taxon>Pseudomonadaceae</taxon>
        <taxon>Halopseudomonas</taxon>
    </lineage>
</organism>
<reference evidence="4" key="1">
    <citation type="submission" date="2016-10" db="EMBL/GenBank/DDBJ databases">
        <authorList>
            <person name="Varghese N."/>
            <person name="Submissions S."/>
        </authorList>
    </citation>
    <scope>NUCLEOTIDE SEQUENCE [LARGE SCALE GENOMIC DNA]</scope>
    <source>
        <strain evidence="4">NRRL B-51270</strain>
    </source>
</reference>
<keyword evidence="4" id="KW-1185">Reference proteome</keyword>
<dbReference type="Gene3D" id="1.10.238.10">
    <property type="entry name" value="EF-hand"/>
    <property type="match status" value="1"/>
</dbReference>
<evidence type="ECO:0000256" key="1">
    <source>
        <dbReference type="SAM" id="MobiDB-lite"/>
    </source>
</evidence>
<feature type="compositionally biased region" description="Basic and acidic residues" evidence="1">
    <location>
        <begin position="45"/>
        <end position="54"/>
    </location>
</feature>
<dbReference type="EMBL" id="LT629736">
    <property type="protein sequence ID" value="SDS18257.1"/>
    <property type="molecule type" value="Genomic_DNA"/>
</dbReference>
<dbReference type="RefSeq" id="WP_093392166.1">
    <property type="nucleotide sequence ID" value="NZ_LT629736.1"/>
</dbReference>
<gene>
    <name evidence="3" type="ORF">SAMN05216421_1054</name>
</gene>
<evidence type="ECO:0000313" key="3">
    <source>
        <dbReference type="EMBL" id="SDS18257.1"/>
    </source>
</evidence>
<dbReference type="InterPro" id="IPR011992">
    <property type="entry name" value="EF-hand-dom_pair"/>
</dbReference>
<dbReference type="InterPro" id="IPR018247">
    <property type="entry name" value="EF_Hand_1_Ca_BS"/>
</dbReference>
<feature type="chain" id="PRO_5009257263" description="EF hand" evidence="2">
    <location>
        <begin position="25"/>
        <end position="119"/>
    </location>
</feature>
<evidence type="ECO:0000313" key="4">
    <source>
        <dbReference type="Proteomes" id="UP000243207"/>
    </source>
</evidence>
<dbReference type="STRING" id="487184.SAMN05216421_1054"/>
<dbReference type="PROSITE" id="PS00018">
    <property type="entry name" value="EF_HAND_1"/>
    <property type="match status" value="1"/>
</dbReference>
<name>A0A1H1Q4S8_9GAMM</name>
<dbReference type="AlphaFoldDB" id="A0A1H1Q4S8"/>
<protein>
    <recommendedName>
        <fullName evidence="5">EF hand</fullName>
    </recommendedName>
</protein>